<dbReference type="InterPro" id="IPR036930">
    <property type="entry name" value="WGR_dom_sf"/>
</dbReference>
<dbReference type="InterPro" id="IPR008893">
    <property type="entry name" value="WGR_domain"/>
</dbReference>
<dbReference type="EMBL" id="WHSB02000014">
    <property type="protein sequence ID" value="MCQ4633705.1"/>
    <property type="molecule type" value="Genomic_DNA"/>
</dbReference>
<name>A0ABT1REU1_9HYPH</name>
<evidence type="ECO:0000259" key="1">
    <source>
        <dbReference type="PROSITE" id="PS51977"/>
    </source>
</evidence>
<evidence type="ECO:0000313" key="3">
    <source>
        <dbReference type="Proteomes" id="UP000996601"/>
    </source>
</evidence>
<dbReference type="RefSeq" id="WP_256120328.1">
    <property type="nucleotide sequence ID" value="NZ_WHSB02000014.1"/>
</dbReference>
<dbReference type="Proteomes" id="UP000996601">
    <property type="component" value="Unassembled WGS sequence"/>
</dbReference>
<evidence type="ECO:0000313" key="2">
    <source>
        <dbReference type="EMBL" id="MCQ4633705.1"/>
    </source>
</evidence>
<organism evidence="2 3">
    <name type="scientific">Shinella lacus</name>
    <dbReference type="NCBI Taxonomy" id="2654216"/>
    <lineage>
        <taxon>Bacteria</taxon>
        <taxon>Pseudomonadati</taxon>
        <taxon>Pseudomonadota</taxon>
        <taxon>Alphaproteobacteria</taxon>
        <taxon>Hyphomicrobiales</taxon>
        <taxon>Rhizobiaceae</taxon>
        <taxon>Shinella</taxon>
    </lineage>
</organism>
<feature type="domain" description="WGR" evidence="1">
    <location>
        <begin position="1"/>
        <end position="65"/>
    </location>
</feature>
<keyword evidence="3" id="KW-1185">Reference proteome</keyword>
<sequence length="65" mass="7555">MQRFYRLTGTRDLFGTALLVREWGRIGVFSRERVEAKRSLAGARRDAERLAARKCRRGYVPVGDR</sequence>
<dbReference type="InterPro" id="IPR049809">
    <property type="entry name" value="YehF/YfeS-like_WGR"/>
</dbReference>
<gene>
    <name evidence="2" type="ORF">GB927_026980</name>
</gene>
<proteinExistence type="predicted"/>
<dbReference type="SUPFAM" id="SSF142921">
    <property type="entry name" value="WGR domain-like"/>
    <property type="match status" value="1"/>
</dbReference>
<comment type="caution">
    <text evidence="2">The sequence shown here is derived from an EMBL/GenBank/DDBJ whole genome shotgun (WGS) entry which is preliminary data.</text>
</comment>
<reference evidence="2" key="1">
    <citation type="submission" date="2021-07" db="EMBL/GenBank/DDBJ databases">
        <title>Shinella sp. nov., a novel member of the genus Shinella from water.</title>
        <authorList>
            <person name="Deng Y."/>
        </authorList>
    </citation>
    <scope>NUCLEOTIDE SEQUENCE</scope>
    <source>
        <strain evidence="2">CPCC 100929</strain>
    </source>
</reference>
<dbReference type="Gene3D" id="2.20.140.10">
    <property type="entry name" value="WGR domain"/>
    <property type="match status" value="1"/>
</dbReference>
<dbReference type="CDD" id="cd07996">
    <property type="entry name" value="WGR_MMR_like"/>
    <property type="match status" value="1"/>
</dbReference>
<accession>A0ABT1REU1</accession>
<dbReference type="Pfam" id="PF05406">
    <property type="entry name" value="WGR"/>
    <property type="match status" value="1"/>
</dbReference>
<protein>
    <submittedName>
        <fullName evidence="2">WGR domain-containing protein</fullName>
    </submittedName>
</protein>
<dbReference type="PROSITE" id="PS51977">
    <property type="entry name" value="WGR"/>
    <property type="match status" value="1"/>
</dbReference>